<reference evidence="1 2" key="1">
    <citation type="submission" date="2017-07" db="EMBL/GenBank/DDBJ databases">
        <title>The genome sequence of Paludifilum halophilum highlights mechanisms for microbial adaptation to high salt environemnts.</title>
        <authorList>
            <person name="Belbahri L."/>
        </authorList>
    </citation>
    <scope>NUCLEOTIDE SEQUENCE [LARGE SCALE GENOMIC DNA]</scope>
    <source>
        <strain evidence="1 2">DSM 102817</strain>
    </source>
</reference>
<keyword evidence="2" id="KW-1185">Reference proteome</keyword>
<sequence>MRLQEALFNWLQIKVVWEKRPKDRSAEETTRFFEEILVKDHHVEDIRVSKAEEAYTVFYRHDGEEHTQRYDREQVDQLLVSIESEPKYNQSFDDGPETD</sequence>
<dbReference type="EMBL" id="NOWF01000005">
    <property type="protein sequence ID" value="OYD07823.1"/>
    <property type="molecule type" value="Genomic_DNA"/>
</dbReference>
<dbReference type="OrthoDB" id="2692034at2"/>
<dbReference type="RefSeq" id="WP_094264493.1">
    <property type="nucleotide sequence ID" value="NZ_NOWF01000005.1"/>
</dbReference>
<evidence type="ECO:0000313" key="2">
    <source>
        <dbReference type="Proteomes" id="UP000215459"/>
    </source>
</evidence>
<gene>
    <name evidence="1" type="ORF">CHM34_10225</name>
</gene>
<evidence type="ECO:0000313" key="1">
    <source>
        <dbReference type="EMBL" id="OYD07823.1"/>
    </source>
</evidence>
<dbReference type="AlphaFoldDB" id="A0A235B6A0"/>
<comment type="caution">
    <text evidence="1">The sequence shown here is derived from an EMBL/GenBank/DDBJ whole genome shotgun (WGS) entry which is preliminary data.</text>
</comment>
<proteinExistence type="predicted"/>
<dbReference type="Proteomes" id="UP000215459">
    <property type="component" value="Unassembled WGS sequence"/>
</dbReference>
<accession>A0A235B6A0</accession>
<protein>
    <submittedName>
        <fullName evidence="1">Uncharacterized protein</fullName>
    </submittedName>
</protein>
<name>A0A235B6A0_9BACL</name>
<organism evidence="1 2">
    <name type="scientific">Paludifilum halophilum</name>
    <dbReference type="NCBI Taxonomy" id="1642702"/>
    <lineage>
        <taxon>Bacteria</taxon>
        <taxon>Bacillati</taxon>
        <taxon>Bacillota</taxon>
        <taxon>Bacilli</taxon>
        <taxon>Bacillales</taxon>
        <taxon>Thermoactinomycetaceae</taxon>
        <taxon>Paludifilum</taxon>
    </lineage>
</organism>